<gene>
    <name evidence="1" type="ORF">OG563_47880</name>
</gene>
<accession>A0ABZ1YUF7</accession>
<evidence type="ECO:0000313" key="1">
    <source>
        <dbReference type="EMBL" id="WUV46666.1"/>
    </source>
</evidence>
<name>A0ABZ1YUF7_9NOCA</name>
<reference evidence="1" key="1">
    <citation type="submission" date="2022-10" db="EMBL/GenBank/DDBJ databases">
        <title>The complete genomes of actinobacterial strains from the NBC collection.</title>
        <authorList>
            <person name="Joergensen T.S."/>
            <person name="Alvarez Arevalo M."/>
            <person name="Sterndorff E.B."/>
            <person name="Faurdal D."/>
            <person name="Vuksanovic O."/>
            <person name="Mourched A.-S."/>
            <person name="Charusanti P."/>
            <person name="Shaw S."/>
            <person name="Blin K."/>
            <person name="Weber T."/>
        </authorList>
    </citation>
    <scope>NUCLEOTIDE SEQUENCE</scope>
    <source>
        <strain evidence="1">NBC_01482</strain>
    </source>
</reference>
<protein>
    <submittedName>
        <fullName evidence="1">Uncharacterized protein</fullName>
    </submittedName>
</protein>
<keyword evidence="2" id="KW-1185">Reference proteome</keyword>
<dbReference type="Proteomes" id="UP001432062">
    <property type="component" value="Chromosome"/>
</dbReference>
<evidence type="ECO:0000313" key="2">
    <source>
        <dbReference type="Proteomes" id="UP001432062"/>
    </source>
</evidence>
<proteinExistence type="predicted"/>
<organism evidence="1 2">
    <name type="scientific">Nocardia vinacea</name>
    <dbReference type="NCBI Taxonomy" id="96468"/>
    <lineage>
        <taxon>Bacteria</taxon>
        <taxon>Bacillati</taxon>
        <taxon>Actinomycetota</taxon>
        <taxon>Actinomycetes</taxon>
        <taxon>Mycobacteriales</taxon>
        <taxon>Nocardiaceae</taxon>
        <taxon>Nocardia</taxon>
    </lineage>
</organism>
<sequence>MRQATLAQLECNGESTARQYDLRERAVALGWLREQVRVVDAELGVSGSVLRQRA</sequence>
<dbReference type="EMBL" id="CP109441">
    <property type="protein sequence ID" value="WUV46666.1"/>
    <property type="molecule type" value="Genomic_DNA"/>
</dbReference>
<dbReference type="RefSeq" id="WP_329410596.1">
    <property type="nucleotide sequence ID" value="NZ_CP109441.1"/>
</dbReference>